<gene>
    <name evidence="2" type="ORF">Ljam_1824</name>
</gene>
<dbReference type="RefSeq" id="WP_238583712.1">
    <property type="nucleotide sequence ID" value="NZ_CAAAJF010000002.1"/>
</dbReference>
<dbReference type="SUPFAM" id="SSF50630">
    <property type="entry name" value="Acid proteases"/>
    <property type="match status" value="1"/>
</dbReference>
<name>A0A0W0UJ12_9GAMM</name>
<dbReference type="Pfam" id="PF05618">
    <property type="entry name" value="Zn_protease"/>
    <property type="match status" value="1"/>
</dbReference>
<dbReference type="InterPro" id="IPR008503">
    <property type="entry name" value="Asp_endopeptidase"/>
</dbReference>
<sequence length="177" mass="19796">MGKDLMSLRGFLVVILSSFLGYSMAANQKIIYGYVEKATLVDKNMTLSAKLDTGAKSASLSAVDIHEIEENGKAFLRFKVPGKHDEVEFTCEYIGKVKIKVRAGEHMSLHPVEPIKRPVVKIAIKIGDKTRTILVNLTNRKRFNYPLLLGRDAIIAFDGLVDPQHAFLIKPDKNEKK</sequence>
<dbReference type="EMBL" id="LNYG01000013">
    <property type="protein sequence ID" value="KTD07629.1"/>
    <property type="molecule type" value="Genomic_DNA"/>
</dbReference>
<dbReference type="Gene3D" id="2.40.70.10">
    <property type="entry name" value="Acid Proteases"/>
    <property type="match status" value="1"/>
</dbReference>
<accession>A0A0W0UJ12</accession>
<dbReference type="Proteomes" id="UP000054715">
    <property type="component" value="Unassembled WGS sequence"/>
</dbReference>
<organism evidence="2 3">
    <name type="scientific">Legionella jamestowniensis</name>
    <dbReference type="NCBI Taxonomy" id="455"/>
    <lineage>
        <taxon>Bacteria</taxon>
        <taxon>Pseudomonadati</taxon>
        <taxon>Pseudomonadota</taxon>
        <taxon>Gammaproteobacteria</taxon>
        <taxon>Legionellales</taxon>
        <taxon>Legionellaceae</taxon>
        <taxon>Legionella</taxon>
    </lineage>
</organism>
<proteinExistence type="predicted"/>
<dbReference type="AlphaFoldDB" id="A0A0W0UJ12"/>
<evidence type="ECO:0000313" key="3">
    <source>
        <dbReference type="Proteomes" id="UP000054715"/>
    </source>
</evidence>
<protein>
    <submittedName>
        <fullName evidence="2">Secreted protein</fullName>
    </submittedName>
</protein>
<comment type="caution">
    <text evidence="2">The sequence shown here is derived from an EMBL/GenBank/DDBJ whole genome shotgun (WGS) entry which is preliminary data.</text>
</comment>
<reference evidence="2 3" key="1">
    <citation type="submission" date="2015-11" db="EMBL/GenBank/DDBJ databases">
        <title>Genomic analysis of 38 Legionella species identifies large and diverse effector repertoires.</title>
        <authorList>
            <person name="Burstein D."/>
            <person name="Amaro F."/>
            <person name="Zusman T."/>
            <person name="Lifshitz Z."/>
            <person name="Cohen O."/>
            <person name="Gilbert J.A."/>
            <person name="Pupko T."/>
            <person name="Shuman H.A."/>
            <person name="Segal G."/>
        </authorList>
    </citation>
    <scope>NUCLEOTIDE SEQUENCE [LARGE SCALE GENOMIC DNA]</scope>
    <source>
        <strain evidence="2 3">JA-26-G1-E2</strain>
    </source>
</reference>
<feature type="domain" description="Retropepsin-like aspartic endopeptidase" evidence="1">
    <location>
        <begin position="31"/>
        <end position="170"/>
    </location>
</feature>
<dbReference type="PANTHER" id="PTHR38037:SF2">
    <property type="entry name" value="ATP-DEPENDENT ZINC PROTEASE DOMAIN-CONTAINING PROTEIN-RELATED"/>
    <property type="match status" value="1"/>
</dbReference>
<dbReference type="STRING" id="455.Ljam_1824"/>
<dbReference type="InterPro" id="IPR021109">
    <property type="entry name" value="Peptidase_aspartic_dom_sf"/>
</dbReference>
<evidence type="ECO:0000259" key="1">
    <source>
        <dbReference type="Pfam" id="PF05618"/>
    </source>
</evidence>
<evidence type="ECO:0000313" key="2">
    <source>
        <dbReference type="EMBL" id="KTD07629.1"/>
    </source>
</evidence>
<dbReference type="PATRIC" id="fig|455.5.peg.1922"/>
<dbReference type="PANTHER" id="PTHR38037">
    <property type="entry name" value="ZN_PROTEASE DOMAIN-CONTAINING PROTEIN"/>
    <property type="match status" value="1"/>
</dbReference>